<feature type="region of interest" description="Disordered" evidence="7">
    <location>
        <begin position="1"/>
        <end position="20"/>
    </location>
</feature>
<name>A1C5A0_ASPCL</name>
<evidence type="ECO:0000313" key="10">
    <source>
        <dbReference type="Proteomes" id="UP000006701"/>
    </source>
</evidence>
<evidence type="ECO:0000256" key="7">
    <source>
        <dbReference type="SAM" id="MobiDB-lite"/>
    </source>
</evidence>
<evidence type="ECO:0000256" key="5">
    <source>
        <dbReference type="ARBA" id="ARBA00023163"/>
    </source>
</evidence>
<dbReference type="Gene3D" id="4.10.240.10">
    <property type="entry name" value="Zn(2)-C6 fungal-type DNA-binding domain"/>
    <property type="match status" value="1"/>
</dbReference>
<dbReference type="InterPro" id="IPR036864">
    <property type="entry name" value="Zn2-C6_fun-type_DNA-bd_sf"/>
</dbReference>
<evidence type="ECO:0000256" key="4">
    <source>
        <dbReference type="ARBA" id="ARBA00023125"/>
    </source>
</evidence>
<dbReference type="AlphaFoldDB" id="A1C5A0"/>
<dbReference type="KEGG" id="act:ACLA_002790"/>
<dbReference type="RefSeq" id="XP_001276294.1">
    <property type="nucleotide sequence ID" value="XM_001276293.1"/>
</dbReference>
<dbReference type="InterPro" id="IPR052360">
    <property type="entry name" value="Transcr_Regulatory_Proteins"/>
</dbReference>
<keyword evidence="3" id="KW-0805">Transcription regulation</keyword>
<dbReference type="GO" id="GO:0008270">
    <property type="term" value="F:zinc ion binding"/>
    <property type="evidence" value="ECO:0007669"/>
    <property type="project" value="InterPro"/>
</dbReference>
<evidence type="ECO:0000256" key="6">
    <source>
        <dbReference type="ARBA" id="ARBA00023242"/>
    </source>
</evidence>
<dbReference type="PROSITE" id="PS00463">
    <property type="entry name" value="ZN2_CY6_FUNGAL_1"/>
    <property type="match status" value="1"/>
</dbReference>
<dbReference type="SMART" id="SM00066">
    <property type="entry name" value="GAL4"/>
    <property type="match status" value="1"/>
</dbReference>
<keyword evidence="2" id="KW-0862">Zinc</keyword>
<dbReference type="InterPro" id="IPR001138">
    <property type="entry name" value="Zn2Cys6_DnaBD"/>
</dbReference>
<feature type="domain" description="Zn(2)-C6 fungal-type" evidence="8">
    <location>
        <begin position="22"/>
        <end position="50"/>
    </location>
</feature>
<dbReference type="PROSITE" id="PS50048">
    <property type="entry name" value="ZN2_CY6_FUNGAL_2"/>
    <property type="match status" value="1"/>
</dbReference>
<protein>
    <submittedName>
        <fullName evidence="9">C6 zinc finger domain protein</fullName>
    </submittedName>
</protein>
<dbReference type="GO" id="GO:0000981">
    <property type="term" value="F:DNA-binding transcription factor activity, RNA polymerase II-specific"/>
    <property type="evidence" value="ECO:0007669"/>
    <property type="project" value="InterPro"/>
</dbReference>
<dbReference type="eggNOG" id="ENOG502S8K0">
    <property type="taxonomic scope" value="Eukaryota"/>
</dbReference>
<keyword evidence="1" id="KW-0479">Metal-binding</keyword>
<evidence type="ECO:0000256" key="1">
    <source>
        <dbReference type="ARBA" id="ARBA00022723"/>
    </source>
</evidence>
<dbReference type="PANTHER" id="PTHR36206">
    <property type="entry name" value="ASPERCRYPTIN BIOSYNTHESIS CLUSTER-SPECIFIC TRANSCRIPTION REGULATOR ATNN-RELATED"/>
    <property type="match status" value="1"/>
</dbReference>
<dbReference type="PANTHER" id="PTHR36206:SF16">
    <property type="entry name" value="TRANSCRIPTION FACTOR DOMAIN-CONTAINING PROTEIN-RELATED"/>
    <property type="match status" value="1"/>
</dbReference>
<accession>A1C5A0</accession>
<keyword evidence="6" id="KW-0539">Nucleus</keyword>
<gene>
    <name evidence="9" type="ORF">ACLA_002790</name>
</gene>
<dbReference type="HOGENOM" id="CLU_011409_2_2_1"/>
<keyword evidence="10" id="KW-1185">Reference proteome</keyword>
<reference evidence="9 10" key="1">
    <citation type="journal article" date="2008" name="PLoS Genet.">
        <title>Genomic islands in the pathogenic filamentous fungus Aspergillus fumigatus.</title>
        <authorList>
            <person name="Fedorova N.D."/>
            <person name="Khaldi N."/>
            <person name="Joardar V.S."/>
            <person name="Maiti R."/>
            <person name="Amedeo P."/>
            <person name="Anderson M.J."/>
            <person name="Crabtree J."/>
            <person name="Silva J.C."/>
            <person name="Badger J.H."/>
            <person name="Albarraq A."/>
            <person name="Angiuoli S."/>
            <person name="Bussey H."/>
            <person name="Bowyer P."/>
            <person name="Cotty P.J."/>
            <person name="Dyer P.S."/>
            <person name="Egan A."/>
            <person name="Galens K."/>
            <person name="Fraser-Liggett C.M."/>
            <person name="Haas B.J."/>
            <person name="Inman J.M."/>
            <person name="Kent R."/>
            <person name="Lemieux S."/>
            <person name="Malavazi I."/>
            <person name="Orvis J."/>
            <person name="Roemer T."/>
            <person name="Ronning C.M."/>
            <person name="Sundaram J.P."/>
            <person name="Sutton G."/>
            <person name="Turner G."/>
            <person name="Venter J.C."/>
            <person name="White O.R."/>
            <person name="Whitty B.R."/>
            <person name="Youngman P."/>
            <person name="Wolfe K.H."/>
            <person name="Goldman G.H."/>
            <person name="Wortman J.R."/>
            <person name="Jiang B."/>
            <person name="Denning D.W."/>
            <person name="Nierman W.C."/>
        </authorList>
    </citation>
    <scope>NUCLEOTIDE SEQUENCE [LARGE SCALE GENOMIC DNA]</scope>
    <source>
        <strain evidence="10">ATCC 1007 / CBS 513.65 / DSM 816 / NCTC 3887 / NRRL 1</strain>
    </source>
</reference>
<keyword evidence="4" id="KW-0238">DNA-binding</keyword>
<dbReference type="OrthoDB" id="3172332at2759"/>
<organism evidence="9 10">
    <name type="scientific">Aspergillus clavatus (strain ATCC 1007 / CBS 513.65 / DSM 816 / NCTC 3887 / NRRL 1 / QM 1276 / 107)</name>
    <dbReference type="NCBI Taxonomy" id="344612"/>
    <lineage>
        <taxon>Eukaryota</taxon>
        <taxon>Fungi</taxon>
        <taxon>Dikarya</taxon>
        <taxon>Ascomycota</taxon>
        <taxon>Pezizomycotina</taxon>
        <taxon>Eurotiomycetes</taxon>
        <taxon>Eurotiomycetidae</taxon>
        <taxon>Eurotiales</taxon>
        <taxon>Aspergillaceae</taxon>
        <taxon>Aspergillus</taxon>
        <taxon>Aspergillus subgen. Fumigati</taxon>
    </lineage>
</organism>
<dbReference type="Pfam" id="PF00172">
    <property type="entry name" value="Zn_clus"/>
    <property type="match status" value="1"/>
</dbReference>
<sequence length="582" mass="65346">MSPPKMPGTTQKRAGRGRSKTGCRTCRARRIKCDETPVACRNCISTGRQCDGYDAHRLPPKAKGLPKNGLDLPACPGWPEDGFGRAMTSDEKRCFSHFQFRTIPTLLEFFDSALWQKLVLQLSRSEPPVYHAIVALSALHQVSEANGMPLATPATCAEGNVWHQFAEDQLRRSIKLLNQRSTSQDPHLRQVILVCCLLFVLADLLRGLYESAFTHLRGGLRVLKELQMTGRGLDSSSSASRSGLVGQSLFSTFAHLDSLAAHYDRVFPMLTSRGQPLADQEKVHAAPGRGLHDFRTLREARVAFDSLLSASYRFSAMCMGMAEAEVLLRYDELQQHQIEVWSKTVKFKQVFLPFYTNIYDQLSPKEQRGADIIRLHILSLPICLQTCLLGKNRSALAYFTSDLETVCSMVEAIMTKFPERPSFTVETGVIPPLYLSAILCCDYSVRWRAIQLLRSWPHREGPFDSNWCASLAEEALRLELHARIMEDAGFREARFVLPNVDEISANDMLGKLVYIRQQKLNMLVKSGRIGHASENAIWDPLDAVGSVKGMHAWSCVRAFNAVTSRIPEVKRDENFPKTNTVD</sequence>
<dbReference type="Pfam" id="PF11951">
    <property type="entry name" value="Fungal_trans_2"/>
    <property type="match status" value="1"/>
</dbReference>
<dbReference type="SUPFAM" id="SSF57701">
    <property type="entry name" value="Zn2/Cys6 DNA-binding domain"/>
    <property type="match status" value="1"/>
</dbReference>
<evidence type="ECO:0000259" key="8">
    <source>
        <dbReference type="PROSITE" id="PS50048"/>
    </source>
</evidence>
<evidence type="ECO:0000313" key="9">
    <source>
        <dbReference type="EMBL" id="EAW14868.1"/>
    </source>
</evidence>
<dbReference type="EMBL" id="DS027004">
    <property type="protein sequence ID" value="EAW14868.1"/>
    <property type="molecule type" value="Genomic_DNA"/>
</dbReference>
<dbReference type="InterPro" id="IPR021858">
    <property type="entry name" value="Fun_TF"/>
</dbReference>
<dbReference type="GO" id="GO:0003677">
    <property type="term" value="F:DNA binding"/>
    <property type="evidence" value="ECO:0007669"/>
    <property type="project" value="UniProtKB-KW"/>
</dbReference>
<evidence type="ECO:0000256" key="3">
    <source>
        <dbReference type="ARBA" id="ARBA00023015"/>
    </source>
</evidence>
<dbReference type="STRING" id="344612.A1C5A0"/>
<dbReference type="CDD" id="cd00067">
    <property type="entry name" value="GAL4"/>
    <property type="match status" value="1"/>
</dbReference>
<dbReference type="OMA" id="WSCVRAF"/>
<proteinExistence type="predicted"/>
<keyword evidence="5" id="KW-0804">Transcription</keyword>
<dbReference type="Proteomes" id="UP000006701">
    <property type="component" value="Unassembled WGS sequence"/>
</dbReference>
<dbReference type="VEuPathDB" id="FungiDB:ACLA_002790"/>
<dbReference type="GeneID" id="4708515"/>
<evidence type="ECO:0000256" key="2">
    <source>
        <dbReference type="ARBA" id="ARBA00022833"/>
    </source>
</evidence>